<keyword evidence="4" id="KW-0393">Immunoglobulin domain</keyword>
<dbReference type="SMART" id="SM00406">
    <property type="entry name" value="IGv"/>
    <property type="match status" value="1"/>
</dbReference>
<evidence type="ECO:0000256" key="3">
    <source>
        <dbReference type="ARBA" id="ARBA00023170"/>
    </source>
</evidence>
<dbReference type="SUPFAM" id="SSF48726">
    <property type="entry name" value="Immunoglobulin"/>
    <property type="match status" value="1"/>
</dbReference>
<keyword evidence="2" id="KW-1064">Adaptive immunity</keyword>
<keyword evidence="3" id="KW-0675">Receptor</keyword>
<dbReference type="Gene3D" id="2.60.40.10">
    <property type="entry name" value="Immunoglobulins"/>
    <property type="match status" value="1"/>
</dbReference>
<proteinExistence type="predicted"/>
<dbReference type="InterPro" id="IPR051287">
    <property type="entry name" value="TCR_variable_region"/>
</dbReference>
<accession>A0A3P8Z3I6</accession>
<dbReference type="InterPro" id="IPR036179">
    <property type="entry name" value="Ig-like_dom_sf"/>
</dbReference>
<dbReference type="OMA" id="IMEYSES"/>
<dbReference type="AlphaFoldDB" id="A0A3P8Z3I6"/>
<evidence type="ECO:0000259" key="6">
    <source>
        <dbReference type="PROSITE" id="PS50835"/>
    </source>
</evidence>
<evidence type="ECO:0000256" key="4">
    <source>
        <dbReference type="ARBA" id="ARBA00023319"/>
    </source>
</evidence>
<sequence>MCFYRTLSKCTHELLFFYISGTSVEQSMNPDREVVDVMESKSVKLSCRYNSSSVSNTVSWYHQHPGSSPQLLIMEYSDSTKWTLTHDKEKKRVDLMISSVEVTDSALYYCALQPTVTGNIHSLNKNINIIDNR</sequence>
<name>A0A3P8Z3I6_ESOLU</name>
<keyword evidence="8" id="KW-1185">Reference proteome</keyword>
<keyword evidence="1" id="KW-0732">Signal</keyword>
<dbReference type="GeneTree" id="ENSGT01050000245529"/>
<dbReference type="InterPro" id="IPR007110">
    <property type="entry name" value="Ig-like_dom"/>
</dbReference>
<dbReference type="PROSITE" id="PS50835">
    <property type="entry name" value="IG_LIKE"/>
    <property type="match status" value="1"/>
</dbReference>
<dbReference type="InterPro" id="IPR003599">
    <property type="entry name" value="Ig_sub"/>
</dbReference>
<feature type="domain" description="Ig-like" evidence="6">
    <location>
        <begin position="30"/>
        <end position="128"/>
    </location>
</feature>
<reference evidence="7" key="2">
    <citation type="submission" date="2020-02" db="EMBL/GenBank/DDBJ databases">
        <title>Esox lucius (northern pike) genome, fEsoLuc1, primary haplotype.</title>
        <authorList>
            <person name="Myers G."/>
            <person name="Karagic N."/>
            <person name="Meyer A."/>
            <person name="Pippel M."/>
            <person name="Reichard M."/>
            <person name="Winkler S."/>
            <person name="Tracey A."/>
            <person name="Sims Y."/>
            <person name="Howe K."/>
            <person name="Rhie A."/>
            <person name="Formenti G."/>
            <person name="Durbin R."/>
            <person name="Fedrigo O."/>
            <person name="Jarvis E.D."/>
        </authorList>
    </citation>
    <scope>NUCLEOTIDE SEQUENCE [LARGE SCALE GENOMIC DNA]</scope>
</reference>
<protein>
    <recommendedName>
        <fullName evidence="6">Ig-like domain-containing protein</fullName>
    </recommendedName>
</protein>
<dbReference type="InterPro" id="IPR013783">
    <property type="entry name" value="Ig-like_fold"/>
</dbReference>
<dbReference type="InParanoid" id="A0A3P8Z3I6"/>
<evidence type="ECO:0000256" key="5">
    <source>
        <dbReference type="ARBA" id="ARBA00043266"/>
    </source>
</evidence>
<keyword evidence="5" id="KW-0391">Immunity</keyword>
<dbReference type="GO" id="GO:0002250">
    <property type="term" value="P:adaptive immune response"/>
    <property type="evidence" value="ECO:0007669"/>
    <property type="project" value="UniProtKB-KW"/>
</dbReference>
<evidence type="ECO:0000313" key="8">
    <source>
        <dbReference type="Proteomes" id="UP000265140"/>
    </source>
</evidence>
<dbReference type="PANTHER" id="PTHR19367">
    <property type="entry name" value="T-CELL RECEPTOR ALPHA CHAIN V REGION"/>
    <property type="match status" value="1"/>
</dbReference>
<dbReference type="Bgee" id="ENSELUG00000022237">
    <property type="expression patterns" value="Expressed in spleen and 4 other cell types or tissues"/>
</dbReference>
<dbReference type="STRING" id="8010.ENSELUP00000023374"/>
<keyword evidence="5" id="KW-1279">T cell receptor</keyword>
<evidence type="ECO:0000256" key="2">
    <source>
        <dbReference type="ARBA" id="ARBA00023130"/>
    </source>
</evidence>
<dbReference type="InterPro" id="IPR013106">
    <property type="entry name" value="Ig_V-set"/>
</dbReference>
<organism evidence="7 8">
    <name type="scientific">Esox lucius</name>
    <name type="common">Northern pike</name>
    <dbReference type="NCBI Taxonomy" id="8010"/>
    <lineage>
        <taxon>Eukaryota</taxon>
        <taxon>Metazoa</taxon>
        <taxon>Chordata</taxon>
        <taxon>Craniata</taxon>
        <taxon>Vertebrata</taxon>
        <taxon>Euteleostomi</taxon>
        <taxon>Actinopterygii</taxon>
        <taxon>Neopterygii</taxon>
        <taxon>Teleostei</taxon>
        <taxon>Protacanthopterygii</taxon>
        <taxon>Esociformes</taxon>
        <taxon>Esocidae</taxon>
        <taxon>Esox</taxon>
    </lineage>
</organism>
<dbReference type="Pfam" id="PF07686">
    <property type="entry name" value="V-set"/>
    <property type="match status" value="1"/>
</dbReference>
<evidence type="ECO:0000256" key="1">
    <source>
        <dbReference type="ARBA" id="ARBA00022729"/>
    </source>
</evidence>
<dbReference type="PANTHER" id="PTHR19367:SF18">
    <property type="entry name" value="T CELL RECEPTOR ALPHA VARIABLE 16"/>
    <property type="match status" value="1"/>
</dbReference>
<dbReference type="Proteomes" id="UP000265140">
    <property type="component" value="Chromosome 3"/>
</dbReference>
<reference evidence="7" key="3">
    <citation type="submission" date="2025-08" db="UniProtKB">
        <authorList>
            <consortium name="Ensembl"/>
        </authorList>
    </citation>
    <scope>IDENTIFICATION</scope>
</reference>
<dbReference type="GO" id="GO:0042101">
    <property type="term" value="C:T cell receptor complex"/>
    <property type="evidence" value="ECO:0007669"/>
    <property type="project" value="UniProtKB-KW"/>
</dbReference>
<dbReference type="Ensembl" id="ENSELUT00000034543.3">
    <property type="protein sequence ID" value="ENSELUP00000023374.3"/>
    <property type="gene ID" value="ENSELUG00000022237.3"/>
</dbReference>
<dbReference type="SMART" id="SM00409">
    <property type="entry name" value="IG"/>
    <property type="match status" value="1"/>
</dbReference>
<evidence type="ECO:0000313" key="7">
    <source>
        <dbReference type="Ensembl" id="ENSELUP00000023374.3"/>
    </source>
</evidence>
<reference evidence="8" key="1">
    <citation type="journal article" date="2014" name="PLoS ONE">
        <title>The genome and linkage map of the northern pike (Esox lucius): conserved synteny revealed between the salmonid sister group and the Neoteleostei.</title>
        <authorList>
            <person name="Rondeau E.B."/>
            <person name="Minkley D.R."/>
            <person name="Leong J.S."/>
            <person name="Messmer A.M."/>
            <person name="Jantzen J.R."/>
            <person name="von Schalburg K.R."/>
            <person name="Lemon C."/>
            <person name="Bird N.H."/>
            <person name="Koop B.F."/>
        </authorList>
    </citation>
    <scope>NUCLEOTIDE SEQUENCE</scope>
</reference>
<reference evidence="7" key="4">
    <citation type="submission" date="2025-09" db="UniProtKB">
        <authorList>
            <consortium name="Ensembl"/>
        </authorList>
    </citation>
    <scope>IDENTIFICATION</scope>
</reference>